<protein>
    <submittedName>
        <fullName evidence="3">Uncharacterized protein LOC104757029</fullName>
    </submittedName>
</protein>
<organism evidence="2 3">
    <name type="scientific">Camelina sativa</name>
    <name type="common">False flax</name>
    <name type="synonym">Myagrum sativum</name>
    <dbReference type="NCBI Taxonomy" id="90675"/>
    <lineage>
        <taxon>Eukaryota</taxon>
        <taxon>Viridiplantae</taxon>
        <taxon>Streptophyta</taxon>
        <taxon>Embryophyta</taxon>
        <taxon>Tracheophyta</taxon>
        <taxon>Spermatophyta</taxon>
        <taxon>Magnoliopsida</taxon>
        <taxon>eudicotyledons</taxon>
        <taxon>Gunneridae</taxon>
        <taxon>Pentapetalae</taxon>
        <taxon>rosids</taxon>
        <taxon>malvids</taxon>
        <taxon>Brassicales</taxon>
        <taxon>Brassicaceae</taxon>
        <taxon>Camelineae</taxon>
        <taxon>Camelina</taxon>
    </lineage>
</organism>
<sequence length="56" mass="6373">MDSGLSWADQWDYNSDPPPNNEDDKKKKKKEDGSKSSIGKAILAFKWMKLGKKSDK</sequence>
<evidence type="ECO:0000256" key="1">
    <source>
        <dbReference type="SAM" id="MobiDB-lite"/>
    </source>
</evidence>
<dbReference type="RefSeq" id="XP_010478022.1">
    <property type="nucleotide sequence ID" value="XM_010479720.1"/>
</dbReference>
<reference evidence="3" key="2">
    <citation type="submission" date="2025-08" db="UniProtKB">
        <authorList>
            <consortium name="RefSeq"/>
        </authorList>
    </citation>
    <scope>IDENTIFICATION</scope>
    <source>
        <tissue evidence="3">Leaf</tissue>
    </source>
</reference>
<feature type="region of interest" description="Disordered" evidence="1">
    <location>
        <begin position="1"/>
        <end position="37"/>
    </location>
</feature>
<evidence type="ECO:0000313" key="2">
    <source>
        <dbReference type="Proteomes" id="UP000694864"/>
    </source>
</evidence>
<dbReference type="Proteomes" id="UP000694864">
    <property type="component" value="Chromosome 17"/>
</dbReference>
<reference evidence="2" key="1">
    <citation type="journal article" date="2014" name="Nat. Commun.">
        <title>The emerging biofuel crop Camelina sativa retains a highly undifferentiated hexaploid genome structure.</title>
        <authorList>
            <person name="Kagale S."/>
            <person name="Koh C."/>
            <person name="Nixon J."/>
            <person name="Bollina V."/>
            <person name="Clarke W.E."/>
            <person name="Tuteja R."/>
            <person name="Spillane C."/>
            <person name="Robinson S.J."/>
            <person name="Links M.G."/>
            <person name="Clarke C."/>
            <person name="Higgins E.E."/>
            <person name="Huebert T."/>
            <person name="Sharpe A.G."/>
            <person name="Parkin I.A."/>
        </authorList>
    </citation>
    <scope>NUCLEOTIDE SEQUENCE [LARGE SCALE GENOMIC DNA]</scope>
    <source>
        <strain evidence="2">cv. DH55</strain>
    </source>
</reference>
<accession>A0ABM0WYK4</accession>
<feature type="compositionally biased region" description="Basic and acidic residues" evidence="1">
    <location>
        <begin position="22"/>
        <end position="34"/>
    </location>
</feature>
<name>A0ABM0WYK4_CAMSA</name>
<proteinExistence type="predicted"/>
<gene>
    <name evidence="3" type="primary">LOC104757029</name>
</gene>
<evidence type="ECO:0000313" key="3">
    <source>
        <dbReference type="RefSeq" id="XP_010478022.1"/>
    </source>
</evidence>
<dbReference type="GeneID" id="104757029"/>
<keyword evidence="2" id="KW-1185">Reference proteome</keyword>